<evidence type="ECO:0000313" key="2">
    <source>
        <dbReference type="EMBL" id="QZN95418.1"/>
    </source>
</evidence>
<accession>A0ABX9AKX9</accession>
<name>A0ABX9AKX9_9ENTR</name>
<dbReference type="InterPro" id="IPR017945">
    <property type="entry name" value="DHBP_synth_RibB-like_a/b_dom"/>
</dbReference>
<dbReference type="RefSeq" id="WP_222158518.1">
    <property type="nucleotide sequence ID" value="NZ_CP081864.1"/>
</dbReference>
<protein>
    <submittedName>
        <fullName evidence="2">Sua5/YciO/YrdC/YwlC family protein</fullName>
    </submittedName>
</protein>
<dbReference type="Proteomes" id="UP000825886">
    <property type="component" value="Chromosome"/>
</dbReference>
<feature type="domain" description="YrdC-like" evidence="1">
    <location>
        <begin position="10"/>
        <end position="214"/>
    </location>
</feature>
<dbReference type="SUPFAM" id="SSF55821">
    <property type="entry name" value="YrdC/RibB"/>
    <property type="match status" value="1"/>
</dbReference>
<gene>
    <name evidence="2" type="ORF">K6K13_19870</name>
</gene>
<dbReference type="Gene3D" id="3.90.870.10">
    <property type="entry name" value="DHBP synthase"/>
    <property type="match status" value="1"/>
</dbReference>
<reference evidence="2 3" key="1">
    <citation type="submission" date="2021-08" db="EMBL/GenBank/DDBJ databases">
        <title>Culture and genomic analysis of Symbiopectobacterium purcellii sp. nov. gen. nov., isolated from the leafhopper Empoasca decipiens.</title>
        <authorList>
            <person name="Nadal-Jimenez P."/>
            <person name="Siozios S."/>
            <person name="Halliday N."/>
            <person name="Camara M."/>
            <person name="Hurst G.D.D."/>
        </authorList>
    </citation>
    <scope>NUCLEOTIDE SEQUENCE [LARGE SCALE GENOMIC DNA]</scope>
    <source>
        <strain evidence="2 3">SyEd1</strain>
    </source>
</reference>
<proteinExistence type="predicted"/>
<dbReference type="PROSITE" id="PS51163">
    <property type="entry name" value="YRDC"/>
    <property type="match status" value="1"/>
</dbReference>
<dbReference type="InterPro" id="IPR006070">
    <property type="entry name" value="Sua5-like_dom"/>
</dbReference>
<organism evidence="2 3">
    <name type="scientific">Symbiopectobacterium purcellii</name>
    <dbReference type="NCBI Taxonomy" id="2871826"/>
    <lineage>
        <taxon>Bacteria</taxon>
        <taxon>Pseudomonadati</taxon>
        <taxon>Pseudomonadota</taxon>
        <taxon>Gammaproteobacteria</taxon>
        <taxon>Enterobacterales</taxon>
        <taxon>Enterobacteriaceae</taxon>
    </lineage>
</organism>
<keyword evidence="3" id="KW-1185">Reference proteome</keyword>
<dbReference type="EMBL" id="CP081864">
    <property type="protein sequence ID" value="QZN95418.1"/>
    <property type="molecule type" value="Genomic_DNA"/>
</dbReference>
<dbReference type="Pfam" id="PF01300">
    <property type="entry name" value="Sua5_yciO_yrdC"/>
    <property type="match status" value="1"/>
</dbReference>
<sequence length="259" mass="28702">MREKTVHWNGGLHPEAVTILKRGGGLVVSPTKVGYIILATDTAGLERKFDAKERSRNKPGVVLCGSQEQLKMLAQMNQETERLYRSHDTADVLLGCILPWRDDALKYIPQDGAEALMTDSRGTSCFVLRFGAPGEYLARALWENHGMLTFASSANPSGKGNRGLVSGIGVRIESAADLIIEGDDYVRSIQPDKTTENRHEQGVMVSMVDAEGKLVPPQEGRRGISPCPVVIRRGLDVHRVMAFMSEIYPSWDYRHGNYY</sequence>
<evidence type="ECO:0000313" key="3">
    <source>
        <dbReference type="Proteomes" id="UP000825886"/>
    </source>
</evidence>
<evidence type="ECO:0000259" key="1">
    <source>
        <dbReference type="PROSITE" id="PS51163"/>
    </source>
</evidence>